<dbReference type="SMART" id="SM01210">
    <property type="entry name" value="GARS_C"/>
    <property type="match status" value="1"/>
</dbReference>
<dbReference type="InterPro" id="IPR016185">
    <property type="entry name" value="PreATP-grasp_dom_sf"/>
</dbReference>
<dbReference type="GO" id="GO:0009113">
    <property type="term" value="P:purine nucleobase biosynthetic process"/>
    <property type="evidence" value="ECO:0007669"/>
    <property type="project" value="InterPro"/>
</dbReference>
<dbReference type="FunFam" id="3.90.600.10:FF:000001">
    <property type="entry name" value="Trifunctional purine biosynthetic protein adenosine-3"/>
    <property type="match status" value="1"/>
</dbReference>
<dbReference type="AlphaFoldDB" id="A0A917AY66"/>
<dbReference type="Pfam" id="PF02844">
    <property type="entry name" value="GARS_N"/>
    <property type="match status" value="1"/>
</dbReference>
<dbReference type="RefSeq" id="WP_188389483.1">
    <property type="nucleotide sequence ID" value="NZ_BMFK01000003.1"/>
</dbReference>
<dbReference type="GO" id="GO:0006189">
    <property type="term" value="P:'de novo' IMP biosynthetic process"/>
    <property type="evidence" value="ECO:0007669"/>
    <property type="project" value="UniProtKB-UniRule"/>
</dbReference>
<evidence type="ECO:0000256" key="7">
    <source>
        <dbReference type="ARBA" id="ARBA00022741"/>
    </source>
</evidence>
<dbReference type="EMBL" id="BMFK01000003">
    <property type="protein sequence ID" value="GGE79982.1"/>
    <property type="molecule type" value="Genomic_DNA"/>
</dbReference>
<evidence type="ECO:0000256" key="12">
    <source>
        <dbReference type="ARBA" id="ARBA00042242"/>
    </source>
</evidence>
<dbReference type="EC" id="6.3.4.13" evidence="4 14"/>
<evidence type="ECO:0000256" key="11">
    <source>
        <dbReference type="ARBA" id="ARBA00038345"/>
    </source>
</evidence>
<evidence type="ECO:0000313" key="18">
    <source>
        <dbReference type="Proteomes" id="UP000605259"/>
    </source>
</evidence>
<dbReference type="Gene3D" id="3.40.50.20">
    <property type="match status" value="1"/>
</dbReference>
<keyword evidence="8 14" id="KW-0658">Purine biosynthesis</keyword>
<dbReference type="InterPro" id="IPR011054">
    <property type="entry name" value="Rudment_hybrid_motif"/>
</dbReference>
<accession>A0A917AY66</accession>
<dbReference type="InterPro" id="IPR000115">
    <property type="entry name" value="PRibGlycinamide_synth"/>
</dbReference>
<comment type="pathway">
    <text evidence="3 14">Purine metabolism; IMP biosynthesis via de novo pathway; N(1)-(5-phospho-D-ribosyl)glycinamide from 5-phospho-alpha-D-ribose 1-diphosphate: step 2/2.</text>
</comment>
<dbReference type="Gene3D" id="3.90.600.10">
    <property type="entry name" value="Phosphoribosylglycinamide synthetase, C-terminal domain"/>
    <property type="match status" value="1"/>
</dbReference>
<evidence type="ECO:0000256" key="2">
    <source>
        <dbReference type="ARBA" id="ARBA00001946"/>
    </source>
</evidence>
<dbReference type="InterPro" id="IPR020561">
    <property type="entry name" value="PRibGlycinamid_synth_ATP-grasp"/>
</dbReference>
<evidence type="ECO:0000256" key="13">
    <source>
        <dbReference type="ARBA" id="ARBA00042864"/>
    </source>
</evidence>
<name>A0A917AY66_9BACI</name>
<dbReference type="InterPro" id="IPR013815">
    <property type="entry name" value="ATP_grasp_subdomain_1"/>
</dbReference>
<keyword evidence="7 15" id="KW-0547">Nucleotide-binding</keyword>
<keyword evidence="9 15" id="KW-0067">ATP-binding</keyword>
<dbReference type="GO" id="GO:0004637">
    <property type="term" value="F:phosphoribosylamine-glycine ligase activity"/>
    <property type="evidence" value="ECO:0007669"/>
    <property type="project" value="UniProtKB-UniRule"/>
</dbReference>
<dbReference type="InterPro" id="IPR020559">
    <property type="entry name" value="PRibGlycinamide_synth_CS"/>
</dbReference>
<dbReference type="Pfam" id="PF01071">
    <property type="entry name" value="GARS_A"/>
    <property type="match status" value="1"/>
</dbReference>
<dbReference type="FunFam" id="3.40.50.20:FF:000006">
    <property type="entry name" value="Phosphoribosylamine--glycine ligase, chloroplastic"/>
    <property type="match status" value="1"/>
</dbReference>
<dbReference type="NCBIfam" id="TIGR00877">
    <property type="entry name" value="purD"/>
    <property type="match status" value="1"/>
</dbReference>
<dbReference type="PROSITE" id="PS50975">
    <property type="entry name" value="ATP_GRASP"/>
    <property type="match status" value="1"/>
</dbReference>
<comment type="catalytic activity">
    <reaction evidence="14">
        <text>5-phospho-beta-D-ribosylamine + glycine + ATP = N(1)-(5-phospho-beta-D-ribosyl)glycinamide + ADP + phosphate + H(+)</text>
        <dbReference type="Rhea" id="RHEA:17453"/>
        <dbReference type="ChEBI" id="CHEBI:15378"/>
        <dbReference type="ChEBI" id="CHEBI:30616"/>
        <dbReference type="ChEBI" id="CHEBI:43474"/>
        <dbReference type="ChEBI" id="CHEBI:57305"/>
        <dbReference type="ChEBI" id="CHEBI:58681"/>
        <dbReference type="ChEBI" id="CHEBI:143788"/>
        <dbReference type="ChEBI" id="CHEBI:456216"/>
        <dbReference type="EC" id="6.3.4.13"/>
    </reaction>
</comment>
<gene>
    <name evidence="14 17" type="primary">purD</name>
    <name evidence="17" type="ORF">GCM10007140_31930</name>
</gene>
<evidence type="ECO:0000256" key="3">
    <source>
        <dbReference type="ARBA" id="ARBA00005174"/>
    </source>
</evidence>
<evidence type="ECO:0000256" key="8">
    <source>
        <dbReference type="ARBA" id="ARBA00022755"/>
    </source>
</evidence>
<dbReference type="Gene3D" id="3.30.1490.20">
    <property type="entry name" value="ATP-grasp fold, A domain"/>
    <property type="match status" value="1"/>
</dbReference>
<dbReference type="Pfam" id="PF02843">
    <property type="entry name" value="GARS_C"/>
    <property type="match status" value="1"/>
</dbReference>
<comment type="cofactor">
    <cofactor evidence="1">
        <name>Mn(2+)</name>
        <dbReference type="ChEBI" id="CHEBI:29035"/>
    </cofactor>
</comment>
<evidence type="ECO:0000256" key="9">
    <source>
        <dbReference type="ARBA" id="ARBA00022840"/>
    </source>
</evidence>
<organism evidence="17 18">
    <name type="scientific">Priestia taiwanensis</name>
    <dbReference type="NCBI Taxonomy" id="1347902"/>
    <lineage>
        <taxon>Bacteria</taxon>
        <taxon>Bacillati</taxon>
        <taxon>Bacillota</taxon>
        <taxon>Bacilli</taxon>
        <taxon>Bacillales</taxon>
        <taxon>Bacillaceae</taxon>
        <taxon>Priestia</taxon>
    </lineage>
</organism>
<proteinExistence type="inferred from homology"/>
<dbReference type="Proteomes" id="UP000605259">
    <property type="component" value="Unassembled WGS sequence"/>
</dbReference>
<protein>
    <recommendedName>
        <fullName evidence="4 14">Phosphoribosylamine--glycine ligase</fullName>
        <ecNumber evidence="4 14">6.3.4.13</ecNumber>
    </recommendedName>
    <alternativeName>
        <fullName evidence="14">GARS</fullName>
    </alternativeName>
    <alternativeName>
        <fullName evidence="12 14">Glycinamide ribonucleotide synthetase</fullName>
    </alternativeName>
    <alternativeName>
        <fullName evidence="13 14">Phosphoribosylglycinamide synthetase</fullName>
    </alternativeName>
</protein>
<evidence type="ECO:0000256" key="5">
    <source>
        <dbReference type="ARBA" id="ARBA00022598"/>
    </source>
</evidence>
<dbReference type="Gene3D" id="3.30.470.20">
    <property type="entry name" value="ATP-grasp fold, B domain"/>
    <property type="match status" value="1"/>
</dbReference>
<dbReference type="SUPFAM" id="SSF52440">
    <property type="entry name" value="PreATP-grasp domain"/>
    <property type="match status" value="1"/>
</dbReference>
<dbReference type="InterPro" id="IPR020562">
    <property type="entry name" value="PRibGlycinamide_synth_N"/>
</dbReference>
<keyword evidence="18" id="KW-1185">Reference proteome</keyword>
<dbReference type="FunFam" id="3.30.470.20:FF:000018">
    <property type="entry name" value="Trifunctional purine biosynthetic protein adenosine-3"/>
    <property type="match status" value="1"/>
</dbReference>
<dbReference type="PANTHER" id="PTHR43472">
    <property type="entry name" value="PHOSPHORIBOSYLAMINE--GLYCINE LIGASE"/>
    <property type="match status" value="1"/>
</dbReference>
<dbReference type="PANTHER" id="PTHR43472:SF1">
    <property type="entry name" value="PHOSPHORIBOSYLAMINE--GLYCINE LIGASE, CHLOROPLASTIC"/>
    <property type="match status" value="1"/>
</dbReference>
<dbReference type="SUPFAM" id="SSF51246">
    <property type="entry name" value="Rudiment single hybrid motif"/>
    <property type="match status" value="1"/>
</dbReference>
<dbReference type="InterPro" id="IPR020560">
    <property type="entry name" value="PRibGlycinamide_synth_C-dom"/>
</dbReference>
<keyword evidence="6" id="KW-0479">Metal-binding</keyword>
<keyword evidence="5 14" id="KW-0436">Ligase</keyword>
<dbReference type="GO" id="GO:0046872">
    <property type="term" value="F:metal ion binding"/>
    <property type="evidence" value="ECO:0007669"/>
    <property type="project" value="UniProtKB-KW"/>
</dbReference>
<dbReference type="InterPro" id="IPR037123">
    <property type="entry name" value="PRibGlycinamide_synth_C_sf"/>
</dbReference>
<dbReference type="GO" id="GO:0005524">
    <property type="term" value="F:ATP binding"/>
    <property type="evidence" value="ECO:0007669"/>
    <property type="project" value="UniProtKB-UniRule"/>
</dbReference>
<evidence type="ECO:0000256" key="1">
    <source>
        <dbReference type="ARBA" id="ARBA00001936"/>
    </source>
</evidence>
<evidence type="ECO:0000256" key="15">
    <source>
        <dbReference type="PROSITE-ProRule" id="PRU00409"/>
    </source>
</evidence>
<dbReference type="InterPro" id="IPR011761">
    <property type="entry name" value="ATP-grasp"/>
</dbReference>
<reference evidence="17" key="2">
    <citation type="submission" date="2020-09" db="EMBL/GenBank/DDBJ databases">
        <authorList>
            <person name="Sun Q."/>
            <person name="Zhou Y."/>
        </authorList>
    </citation>
    <scope>NUCLEOTIDE SEQUENCE</scope>
    <source>
        <strain evidence="17">CGMCC 1.12698</strain>
    </source>
</reference>
<reference evidence="17" key="1">
    <citation type="journal article" date="2014" name="Int. J. Syst. Evol. Microbiol.">
        <title>Complete genome sequence of Corynebacterium casei LMG S-19264T (=DSM 44701T), isolated from a smear-ripened cheese.</title>
        <authorList>
            <consortium name="US DOE Joint Genome Institute (JGI-PGF)"/>
            <person name="Walter F."/>
            <person name="Albersmeier A."/>
            <person name="Kalinowski J."/>
            <person name="Ruckert C."/>
        </authorList>
    </citation>
    <scope>NUCLEOTIDE SEQUENCE</scope>
    <source>
        <strain evidence="17">CGMCC 1.12698</strain>
    </source>
</reference>
<evidence type="ECO:0000256" key="6">
    <source>
        <dbReference type="ARBA" id="ARBA00022723"/>
    </source>
</evidence>
<dbReference type="HAMAP" id="MF_00138">
    <property type="entry name" value="GARS"/>
    <property type="match status" value="1"/>
</dbReference>
<comment type="cofactor">
    <cofactor evidence="2">
        <name>Mg(2+)</name>
        <dbReference type="ChEBI" id="CHEBI:18420"/>
    </cofactor>
</comment>
<sequence>MKVLVIGRGGREHALAWKFAQSPIVNEVFVAPGSDGMRDVSTIVPIDENDFPSLITFAKENHIDLTFVGPEVPLVNGIVDAFEEVGLRIFGPRKNAAIIEGSKAFTKDLMKKYEIPTAAYETFTHYEEAKRYIETIGAPIVIKADGLAAGKGVVVTMTVEEALASLKEMMQDAKFGEASAQVVIEEYLEGEEFSFMAFVNGENVYPMIISQDHKRAYDNDEGPNTGGMGAYSPVPQISADVLREATETILLPTAKAMLQEERSFTGILYAGLILTKNGPKVIEFNARFGDPETEVLLPLLKSDLAEVVMNVLNGKDVTLEWSDEALVGVVLASTGYPESASKGHAIHGLEKLDETTLVFHAGTKIEGDTFVTNGGRVLFIACKGTDLAEAQANVYEQIQRITSDGLFYRRDIGYKAIRQLHV</sequence>
<comment type="caution">
    <text evidence="17">The sequence shown here is derived from an EMBL/GenBank/DDBJ whole genome shotgun (WGS) entry which is preliminary data.</text>
</comment>
<evidence type="ECO:0000313" key="17">
    <source>
        <dbReference type="EMBL" id="GGE79982.1"/>
    </source>
</evidence>
<keyword evidence="10" id="KW-0464">Manganese</keyword>
<comment type="similarity">
    <text evidence="11 14">Belongs to the GARS family.</text>
</comment>
<evidence type="ECO:0000256" key="14">
    <source>
        <dbReference type="HAMAP-Rule" id="MF_00138"/>
    </source>
</evidence>
<dbReference type="SUPFAM" id="SSF56059">
    <property type="entry name" value="Glutathione synthetase ATP-binding domain-like"/>
    <property type="match status" value="1"/>
</dbReference>
<dbReference type="FunFam" id="3.30.1490.20:FF:000006">
    <property type="entry name" value="phosphoribosylamine--glycine ligase, chloroplastic-like"/>
    <property type="match status" value="1"/>
</dbReference>
<evidence type="ECO:0000259" key="16">
    <source>
        <dbReference type="PROSITE" id="PS50975"/>
    </source>
</evidence>
<evidence type="ECO:0000256" key="4">
    <source>
        <dbReference type="ARBA" id="ARBA00013255"/>
    </source>
</evidence>
<evidence type="ECO:0000256" key="10">
    <source>
        <dbReference type="ARBA" id="ARBA00023211"/>
    </source>
</evidence>
<feature type="domain" description="ATP-grasp" evidence="16">
    <location>
        <begin position="107"/>
        <end position="313"/>
    </location>
</feature>
<dbReference type="SMART" id="SM01209">
    <property type="entry name" value="GARS_A"/>
    <property type="match status" value="1"/>
</dbReference>
<dbReference type="PROSITE" id="PS00184">
    <property type="entry name" value="GARS"/>
    <property type="match status" value="1"/>
</dbReference>